<dbReference type="CDD" id="cd07377">
    <property type="entry name" value="WHTH_GntR"/>
    <property type="match status" value="1"/>
</dbReference>
<dbReference type="PANTHER" id="PTHR43537:SF47">
    <property type="entry name" value="REGULATORY PROTEIN GNTR HTH"/>
    <property type="match status" value="1"/>
</dbReference>
<dbReference type="Pfam" id="PF00392">
    <property type="entry name" value="GntR"/>
    <property type="match status" value="1"/>
</dbReference>
<dbReference type="InterPro" id="IPR011711">
    <property type="entry name" value="GntR_C"/>
</dbReference>
<evidence type="ECO:0000259" key="4">
    <source>
        <dbReference type="PROSITE" id="PS50949"/>
    </source>
</evidence>
<keyword evidence="3" id="KW-0804">Transcription</keyword>
<accession>A0A6L3VU23</accession>
<dbReference type="InterPro" id="IPR008920">
    <property type="entry name" value="TF_FadR/GntR_C"/>
</dbReference>
<dbReference type="PROSITE" id="PS50949">
    <property type="entry name" value="HTH_GNTR"/>
    <property type="match status" value="1"/>
</dbReference>
<evidence type="ECO:0000256" key="3">
    <source>
        <dbReference type="ARBA" id="ARBA00023163"/>
    </source>
</evidence>
<dbReference type="Gene3D" id="1.10.10.10">
    <property type="entry name" value="Winged helix-like DNA-binding domain superfamily/Winged helix DNA-binding domain"/>
    <property type="match status" value="1"/>
</dbReference>
<dbReference type="AlphaFoldDB" id="A0A6L3VU23"/>
<sequence length="231" mass="24586">MPLGPLRRSPLVEQAAQRLRDQIADGSWPVGTRLPGETTLARELGVGRSTVREALRALAGAGLVQARQGAGVFVTATEPDEDFTTRLRRASVTDVYEIRMMIEVRATELAAERRTDADLAALDAALAARDEAFAGPSLEAFLDADIALHAAVIAAAHNPVLVDLHAEFVPVLRAGLLDLVALVDVRASDASHGRAAHAALVEAIRARDPETAGRVITAELTQTLTRLRGSR</sequence>
<organism evidence="5 6">
    <name type="scientific">Actinomadura montaniterrae</name>
    <dbReference type="NCBI Taxonomy" id="1803903"/>
    <lineage>
        <taxon>Bacteria</taxon>
        <taxon>Bacillati</taxon>
        <taxon>Actinomycetota</taxon>
        <taxon>Actinomycetes</taxon>
        <taxon>Streptosporangiales</taxon>
        <taxon>Thermomonosporaceae</taxon>
        <taxon>Actinomadura</taxon>
    </lineage>
</organism>
<gene>
    <name evidence="5" type="ORF">F9B16_30340</name>
</gene>
<dbReference type="EMBL" id="WBMR01000111">
    <property type="protein sequence ID" value="KAB2372281.1"/>
    <property type="molecule type" value="Genomic_DNA"/>
</dbReference>
<evidence type="ECO:0000313" key="6">
    <source>
        <dbReference type="Proteomes" id="UP000483004"/>
    </source>
</evidence>
<dbReference type="OrthoDB" id="3575876at2"/>
<evidence type="ECO:0000256" key="1">
    <source>
        <dbReference type="ARBA" id="ARBA00023015"/>
    </source>
</evidence>
<protein>
    <submittedName>
        <fullName evidence="5">FadR family transcriptional regulator</fullName>
    </submittedName>
</protein>
<keyword evidence="6" id="KW-1185">Reference proteome</keyword>
<keyword evidence="2" id="KW-0238">DNA-binding</keyword>
<comment type="caution">
    <text evidence="5">The sequence shown here is derived from an EMBL/GenBank/DDBJ whole genome shotgun (WGS) entry which is preliminary data.</text>
</comment>
<dbReference type="InterPro" id="IPR036388">
    <property type="entry name" value="WH-like_DNA-bd_sf"/>
</dbReference>
<dbReference type="Proteomes" id="UP000483004">
    <property type="component" value="Unassembled WGS sequence"/>
</dbReference>
<name>A0A6L3VU23_9ACTN</name>
<dbReference type="PRINTS" id="PR00035">
    <property type="entry name" value="HTHGNTR"/>
</dbReference>
<evidence type="ECO:0000313" key="5">
    <source>
        <dbReference type="EMBL" id="KAB2372281.1"/>
    </source>
</evidence>
<feature type="domain" description="HTH gntR-type" evidence="4">
    <location>
        <begin position="9"/>
        <end position="77"/>
    </location>
</feature>
<dbReference type="InterPro" id="IPR000524">
    <property type="entry name" value="Tscrpt_reg_HTH_GntR"/>
</dbReference>
<dbReference type="Gene3D" id="1.20.120.530">
    <property type="entry name" value="GntR ligand-binding domain-like"/>
    <property type="match status" value="1"/>
</dbReference>
<dbReference type="PANTHER" id="PTHR43537">
    <property type="entry name" value="TRANSCRIPTIONAL REGULATOR, GNTR FAMILY"/>
    <property type="match status" value="1"/>
</dbReference>
<dbReference type="GO" id="GO:0003700">
    <property type="term" value="F:DNA-binding transcription factor activity"/>
    <property type="evidence" value="ECO:0007669"/>
    <property type="project" value="InterPro"/>
</dbReference>
<dbReference type="SMART" id="SM00895">
    <property type="entry name" value="FCD"/>
    <property type="match status" value="1"/>
</dbReference>
<dbReference type="InterPro" id="IPR036390">
    <property type="entry name" value="WH_DNA-bd_sf"/>
</dbReference>
<evidence type="ECO:0000256" key="2">
    <source>
        <dbReference type="ARBA" id="ARBA00023125"/>
    </source>
</evidence>
<keyword evidence="1" id="KW-0805">Transcription regulation</keyword>
<proteinExistence type="predicted"/>
<dbReference type="SUPFAM" id="SSF48008">
    <property type="entry name" value="GntR ligand-binding domain-like"/>
    <property type="match status" value="1"/>
</dbReference>
<dbReference type="SMART" id="SM00345">
    <property type="entry name" value="HTH_GNTR"/>
    <property type="match status" value="1"/>
</dbReference>
<reference evidence="5 6" key="1">
    <citation type="submission" date="2019-09" db="EMBL/GenBank/DDBJ databases">
        <title>Actinomadura physcomitrii sp. nov., a novel actinomycete isolated from moss [Physcomitrium sphaericum (Ludw) Fuernr].</title>
        <authorList>
            <person name="Liu C."/>
            <person name="Zhuang X."/>
        </authorList>
    </citation>
    <scope>NUCLEOTIDE SEQUENCE [LARGE SCALE GENOMIC DNA]</scope>
    <source>
        <strain evidence="5 6">CYP1-1B</strain>
    </source>
</reference>
<dbReference type="SUPFAM" id="SSF46785">
    <property type="entry name" value="Winged helix' DNA-binding domain"/>
    <property type="match status" value="1"/>
</dbReference>
<dbReference type="GO" id="GO:0003677">
    <property type="term" value="F:DNA binding"/>
    <property type="evidence" value="ECO:0007669"/>
    <property type="project" value="UniProtKB-KW"/>
</dbReference>
<dbReference type="Pfam" id="PF07729">
    <property type="entry name" value="FCD"/>
    <property type="match status" value="1"/>
</dbReference>
<dbReference type="RefSeq" id="WP_151543640.1">
    <property type="nucleotide sequence ID" value="NZ_WBMR01000111.1"/>
</dbReference>